<reference evidence="2" key="1">
    <citation type="submission" date="2012-12" db="EMBL/GenBank/DDBJ databases">
        <title>Identification and characterization of a phenylalanine ammonia-lyase gene family in Isatis indigotica Fort.</title>
        <authorList>
            <person name="Liu Q."/>
            <person name="Chen J."/>
            <person name="Zhou X."/>
            <person name="Di P."/>
            <person name="Xiao Y."/>
            <person name="Xuan H."/>
            <person name="Zhang L."/>
            <person name="Chen W."/>
        </authorList>
    </citation>
    <scope>NUCLEOTIDE SEQUENCE</scope>
    <source>
        <tissue evidence="2">Salivary gland</tissue>
    </source>
</reference>
<sequence>MSTSQSANVWAYNVQVAVTARVTGARVGAHVSVDAELEPPGVHEVCEVLDAAGEPDRIGLETAVGVTVKGGPAVVDVHVHVPSVPVPFGHQDLRHLFEEPLAYAVFGITSAVDVALESFPGEPSHRRCPGESVLETRNRQSQPQGRKEDQHSRSIKPPAEPNVRAP</sequence>
<feature type="compositionally biased region" description="Basic and acidic residues" evidence="1">
    <location>
        <begin position="123"/>
        <end position="138"/>
    </location>
</feature>
<organism evidence="2">
    <name type="scientific">Ixodes ricinus</name>
    <name type="common">Common tick</name>
    <name type="synonym">Acarus ricinus</name>
    <dbReference type="NCBI Taxonomy" id="34613"/>
    <lineage>
        <taxon>Eukaryota</taxon>
        <taxon>Metazoa</taxon>
        <taxon>Ecdysozoa</taxon>
        <taxon>Arthropoda</taxon>
        <taxon>Chelicerata</taxon>
        <taxon>Arachnida</taxon>
        <taxon>Acari</taxon>
        <taxon>Parasitiformes</taxon>
        <taxon>Ixodida</taxon>
        <taxon>Ixodoidea</taxon>
        <taxon>Ixodidae</taxon>
        <taxon>Ixodinae</taxon>
        <taxon>Ixodes</taxon>
    </lineage>
</organism>
<proteinExistence type="evidence at transcript level"/>
<evidence type="ECO:0000256" key="1">
    <source>
        <dbReference type="SAM" id="MobiDB-lite"/>
    </source>
</evidence>
<feature type="region of interest" description="Disordered" evidence="1">
    <location>
        <begin position="120"/>
        <end position="166"/>
    </location>
</feature>
<dbReference type="AlphaFoldDB" id="A0A0K8RL50"/>
<accession>A0A0K8RL50</accession>
<protein>
    <submittedName>
        <fullName evidence="2">Putative alpha-d-galactosidase melibiase</fullName>
    </submittedName>
</protein>
<name>A0A0K8RL50_IXORI</name>
<dbReference type="EMBL" id="GADI01001981">
    <property type="protein sequence ID" value="JAA71827.1"/>
    <property type="molecule type" value="mRNA"/>
</dbReference>
<evidence type="ECO:0000313" key="2">
    <source>
        <dbReference type="EMBL" id="JAA71827.1"/>
    </source>
</evidence>